<feature type="signal peptide" evidence="1">
    <location>
        <begin position="1"/>
        <end position="34"/>
    </location>
</feature>
<evidence type="ECO:0000313" key="2">
    <source>
        <dbReference type="EMBL" id="KFM78176.1"/>
    </source>
</evidence>
<protein>
    <submittedName>
        <fullName evidence="2">Uncharacterized protein</fullName>
    </submittedName>
</protein>
<gene>
    <name evidence="2" type="ORF">X975_05377</name>
</gene>
<keyword evidence="1" id="KW-0732">Signal</keyword>
<proteinExistence type="predicted"/>
<feature type="non-terminal residue" evidence="2">
    <location>
        <position position="63"/>
    </location>
</feature>
<feature type="chain" id="PRO_5001830686" evidence="1">
    <location>
        <begin position="35"/>
        <end position="63"/>
    </location>
</feature>
<sequence length="63" mass="7215">MMAATMRDTSRTHNTFSKSLLLVIFAVLLCGVNSEQKRRYASAVECDRHSLDAVYYEKFKPIT</sequence>
<dbReference type="OrthoDB" id="6437444at2759"/>
<organism evidence="2 3">
    <name type="scientific">Stegodyphus mimosarum</name>
    <name type="common">African social velvet spider</name>
    <dbReference type="NCBI Taxonomy" id="407821"/>
    <lineage>
        <taxon>Eukaryota</taxon>
        <taxon>Metazoa</taxon>
        <taxon>Ecdysozoa</taxon>
        <taxon>Arthropoda</taxon>
        <taxon>Chelicerata</taxon>
        <taxon>Arachnida</taxon>
        <taxon>Araneae</taxon>
        <taxon>Araneomorphae</taxon>
        <taxon>Entelegynae</taxon>
        <taxon>Eresoidea</taxon>
        <taxon>Eresidae</taxon>
        <taxon>Stegodyphus</taxon>
    </lineage>
</organism>
<evidence type="ECO:0000313" key="3">
    <source>
        <dbReference type="Proteomes" id="UP000054359"/>
    </source>
</evidence>
<accession>A0A087ULD7</accession>
<dbReference type="AlphaFoldDB" id="A0A087ULD7"/>
<reference evidence="2 3" key="1">
    <citation type="submission" date="2013-11" db="EMBL/GenBank/DDBJ databases">
        <title>Genome sequencing of Stegodyphus mimosarum.</title>
        <authorList>
            <person name="Bechsgaard J."/>
        </authorList>
    </citation>
    <scope>NUCLEOTIDE SEQUENCE [LARGE SCALE GENOMIC DNA]</scope>
</reference>
<dbReference type="Proteomes" id="UP000054359">
    <property type="component" value="Unassembled WGS sequence"/>
</dbReference>
<dbReference type="EMBL" id="KK120382">
    <property type="protein sequence ID" value="KFM78176.1"/>
    <property type="molecule type" value="Genomic_DNA"/>
</dbReference>
<keyword evidence="3" id="KW-1185">Reference proteome</keyword>
<evidence type="ECO:0000256" key="1">
    <source>
        <dbReference type="SAM" id="SignalP"/>
    </source>
</evidence>
<name>A0A087ULD7_STEMI</name>